<organism evidence="2 3">
    <name type="scientific">Halteria grandinella</name>
    <dbReference type="NCBI Taxonomy" id="5974"/>
    <lineage>
        <taxon>Eukaryota</taxon>
        <taxon>Sar</taxon>
        <taxon>Alveolata</taxon>
        <taxon>Ciliophora</taxon>
        <taxon>Intramacronucleata</taxon>
        <taxon>Spirotrichea</taxon>
        <taxon>Stichotrichia</taxon>
        <taxon>Sporadotrichida</taxon>
        <taxon>Halteriidae</taxon>
        <taxon>Halteria</taxon>
    </lineage>
</organism>
<protein>
    <submittedName>
        <fullName evidence="2">Uncharacterized protein</fullName>
    </submittedName>
</protein>
<feature type="region of interest" description="Disordered" evidence="1">
    <location>
        <begin position="22"/>
        <end position="146"/>
    </location>
</feature>
<dbReference type="Proteomes" id="UP000785679">
    <property type="component" value="Unassembled WGS sequence"/>
</dbReference>
<name>A0A8J8NZV7_HALGN</name>
<gene>
    <name evidence="2" type="ORF">FGO68_gene6750</name>
</gene>
<evidence type="ECO:0000313" key="3">
    <source>
        <dbReference type="Proteomes" id="UP000785679"/>
    </source>
</evidence>
<comment type="caution">
    <text evidence="2">The sequence shown here is derived from an EMBL/GenBank/DDBJ whole genome shotgun (WGS) entry which is preliminary data.</text>
</comment>
<feature type="compositionally biased region" description="Acidic residues" evidence="1">
    <location>
        <begin position="44"/>
        <end position="64"/>
    </location>
</feature>
<dbReference type="EMBL" id="RRYP01004163">
    <property type="protein sequence ID" value="TNV83111.1"/>
    <property type="molecule type" value="Genomic_DNA"/>
</dbReference>
<keyword evidence="3" id="KW-1185">Reference proteome</keyword>
<proteinExistence type="predicted"/>
<accession>A0A8J8NZV7</accession>
<evidence type="ECO:0000256" key="1">
    <source>
        <dbReference type="SAM" id="MobiDB-lite"/>
    </source>
</evidence>
<feature type="compositionally biased region" description="Basic residues" evidence="1">
    <location>
        <begin position="73"/>
        <end position="87"/>
    </location>
</feature>
<dbReference type="AlphaFoldDB" id="A0A8J8NZV7"/>
<sequence>MPDYPQHGLLSAAVIQPITGFKQNQVKTSEGRQLRSRKIQLSDSSEDQNDDETEDNSDEEEEYYQEVVQPKFLQKKRGAKYSGKKRFRGSDEEDIDEDTMDTFSADEGYPRKRQKRAITPVKRSCTPTRSGRVLRSRSKSIPKQEEECLVHSSQEILDFEGDTKKQQEIKEVLNDISWGSARAGGVATRSSARIREKQVRYNDDSQ</sequence>
<feature type="compositionally biased region" description="Acidic residues" evidence="1">
    <location>
        <begin position="91"/>
        <end position="100"/>
    </location>
</feature>
<reference evidence="2" key="1">
    <citation type="submission" date="2019-06" db="EMBL/GenBank/DDBJ databases">
        <authorList>
            <person name="Zheng W."/>
        </authorList>
    </citation>
    <scope>NUCLEOTIDE SEQUENCE</scope>
    <source>
        <strain evidence="2">QDHG01</strain>
    </source>
</reference>
<evidence type="ECO:0000313" key="2">
    <source>
        <dbReference type="EMBL" id="TNV83111.1"/>
    </source>
</evidence>